<evidence type="ECO:0000313" key="1">
    <source>
        <dbReference type="EMBL" id="PBK98161.1"/>
    </source>
</evidence>
<dbReference type="InParanoid" id="A0A2H3DSI3"/>
<reference evidence="2" key="1">
    <citation type="journal article" date="2017" name="Nat. Ecol. Evol.">
        <title>Genome expansion and lineage-specific genetic innovations in the forest pathogenic fungi Armillaria.</title>
        <authorList>
            <person name="Sipos G."/>
            <person name="Prasanna A.N."/>
            <person name="Walter M.C."/>
            <person name="O'Connor E."/>
            <person name="Balint B."/>
            <person name="Krizsan K."/>
            <person name="Kiss B."/>
            <person name="Hess J."/>
            <person name="Varga T."/>
            <person name="Slot J."/>
            <person name="Riley R."/>
            <person name="Boka B."/>
            <person name="Rigling D."/>
            <person name="Barry K."/>
            <person name="Lee J."/>
            <person name="Mihaltcheva S."/>
            <person name="LaButti K."/>
            <person name="Lipzen A."/>
            <person name="Waldron R."/>
            <person name="Moloney N.M."/>
            <person name="Sperisen C."/>
            <person name="Kredics L."/>
            <person name="Vagvoelgyi C."/>
            <person name="Patrignani A."/>
            <person name="Fitzpatrick D."/>
            <person name="Nagy I."/>
            <person name="Doyle S."/>
            <person name="Anderson J.B."/>
            <person name="Grigoriev I.V."/>
            <person name="Gueldener U."/>
            <person name="Muensterkoetter M."/>
            <person name="Nagy L.G."/>
        </authorList>
    </citation>
    <scope>NUCLEOTIDE SEQUENCE [LARGE SCALE GENOMIC DNA]</scope>
    <source>
        <strain evidence="2">Ar21-2</strain>
    </source>
</reference>
<keyword evidence="2" id="KW-1185">Reference proteome</keyword>
<sequence length="49" mass="5363">SPKCPEFPKEQWLALLVGKAINLDSVFTANHSTSINEVQTHKISEGIAL</sequence>
<name>A0A2H3DSI3_ARMGA</name>
<feature type="non-terminal residue" evidence="1">
    <location>
        <position position="1"/>
    </location>
</feature>
<evidence type="ECO:0000313" key="2">
    <source>
        <dbReference type="Proteomes" id="UP000217790"/>
    </source>
</evidence>
<dbReference type="OrthoDB" id="2355984at2759"/>
<dbReference type="Proteomes" id="UP000217790">
    <property type="component" value="Unassembled WGS sequence"/>
</dbReference>
<dbReference type="EMBL" id="KZ293648">
    <property type="protein sequence ID" value="PBK98161.1"/>
    <property type="molecule type" value="Genomic_DNA"/>
</dbReference>
<dbReference type="AlphaFoldDB" id="A0A2H3DSI3"/>
<accession>A0A2H3DSI3</accession>
<proteinExistence type="predicted"/>
<protein>
    <submittedName>
        <fullName evidence="1">Uncharacterized protein</fullName>
    </submittedName>
</protein>
<organism evidence="1 2">
    <name type="scientific">Armillaria gallica</name>
    <name type="common">Bulbous honey fungus</name>
    <name type="synonym">Armillaria bulbosa</name>
    <dbReference type="NCBI Taxonomy" id="47427"/>
    <lineage>
        <taxon>Eukaryota</taxon>
        <taxon>Fungi</taxon>
        <taxon>Dikarya</taxon>
        <taxon>Basidiomycota</taxon>
        <taxon>Agaricomycotina</taxon>
        <taxon>Agaricomycetes</taxon>
        <taxon>Agaricomycetidae</taxon>
        <taxon>Agaricales</taxon>
        <taxon>Marasmiineae</taxon>
        <taxon>Physalacriaceae</taxon>
        <taxon>Armillaria</taxon>
    </lineage>
</organism>
<gene>
    <name evidence="1" type="ORF">ARMGADRAFT_920606</name>
</gene>